<protein>
    <submittedName>
        <fullName evidence="3">High-affnity carbon uptake protein Hat/HatR</fullName>
    </submittedName>
</protein>
<dbReference type="Pfam" id="PF14771">
    <property type="entry name" value="DUF4476"/>
    <property type="match status" value="1"/>
</dbReference>
<dbReference type="SUPFAM" id="SSF82171">
    <property type="entry name" value="DPP6 N-terminal domain-like"/>
    <property type="match status" value="1"/>
</dbReference>
<feature type="region of interest" description="Disordered" evidence="1">
    <location>
        <begin position="378"/>
        <end position="429"/>
    </location>
</feature>
<reference evidence="3" key="1">
    <citation type="submission" date="2020-01" db="EMBL/GenBank/DDBJ databases">
        <authorList>
            <person name="Meier V. D."/>
            <person name="Meier V D."/>
        </authorList>
    </citation>
    <scope>NUCLEOTIDE SEQUENCE</scope>
    <source>
        <strain evidence="3">HLG_WM_MAG_10</strain>
    </source>
</reference>
<evidence type="ECO:0000256" key="1">
    <source>
        <dbReference type="SAM" id="MobiDB-lite"/>
    </source>
</evidence>
<dbReference type="EMBL" id="CACVAQ010000143">
    <property type="protein sequence ID" value="CAA6808554.1"/>
    <property type="molecule type" value="Genomic_DNA"/>
</dbReference>
<dbReference type="Gene3D" id="2.130.10.10">
    <property type="entry name" value="YVTN repeat-like/Quinoprotein amine dehydrogenase"/>
    <property type="match status" value="2"/>
</dbReference>
<dbReference type="PANTHER" id="PTHR47197:SF3">
    <property type="entry name" value="DIHYDRO-HEME D1 DEHYDROGENASE"/>
    <property type="match status" value="1"/>
</dbReference>
<dbReference type="InterPro" id="IPR028011">
    <property type="entry name" value="DUF4476"/>
</dbReference>
<organism evidence="3">
    <name type="scientific">uncultured Aureispira sp</name>
    <dbReference type="NCBI Taxonomy" id="1331704"/>
    <lineage>
        <taxon>Bacteria</taxon>
        <taxon>Pseudomonadati</taxon>
        <taxon>Bacteroidota</taxon>
        <taxon>Saprospiria</taxon>
        <taxon>Saprospirales</taxon>
        <taxon>Saprospiraceae</taxon>
        <taxon>Aureispira</taxon>
        <taxon>environmental samples</taxon>
    </lineage>
</organism>
<name>A0A6S6SUR1_9BACT</name>
<proteinExistence type="predicted"/>
<dbReference type="InterPro" id="IPR051200">
    <property type="entry name" value="Host-pathogen_enzymatic-act"/>
</dbReference>
<feature type="compositionally biased region" description="Low complexity" evidence="1">
    <location>
        <begin position="405"/>
        <end position="420"/>
    </location>
</feature>
<gene>
    <name evidence="3" type="ORF">HELGO_WM35332</name>
</gene>
<accession>A0A6S6SUR1</accession>
<evidence type="ECO:0000259" key="2">
    <source>
        <dbReference type="Pfam" id="PF14771"/>
    </source>
</evidence>
<evidence type="ECO:0000313" key="3">
    <source>
        <dbReference type="EMBL" id="CAA6808554.1"/>
    </source>
</evidence>
<dbReference type="AlphaFoldDB" id="A0A6S6SUR1"/>
<feature type="domain" description="DUF4476" evidence="2">
    <location>
        <begin position="429"/>
        <end position="516"/>
    </location>
</feature>
<sequence>MRLFNLIFLLLSVLNTSIGQVEIKSYTKYISSPSNSAISEDGNYYYVAHGKGLGIYKINPQTKLLENIQEIKIERGATNLILTPDNQYVIRTGYSEAILVVYKRNASDGKLSLYKKYTQTKDGKALMNKVSDFAISPSGRYLFLESGRTLMTLRFEDGGISYVEEHVLKGSYHGTVTFSPDNKHVFIENYHFDGNSHNTILTLDETTGKLQVKGSLSEDYLIPGTTFYIYGEKRQYNVSPILEYMAFSPDGKDVYMEGSEWYPNGSRGAFMHYRWINGKLTLQKAYYKLPPTFQIETMKNIYLDGSGGYLYILTGGEASGVHVFKRNEDTGALTFVKSFFKKNNLPRIVTPYRASFSPDNQHVYISSFFGGNIITLENKGGKPSPKKSKPNNNYNQEPKPVVHHNSGNNSSNNSNNSNASQTDCQHTQISTTEITRIEERLMELDTEQARYDYALKAVQNRCLATLQVLKLARLFEVEYMRLEFVKFAYYYTSDLDNFYLLDTLFTNDRLKQAFKKSME</sequence>
<dbReference type="PANTHER" id="PTHR47197">
    <property type="entry name" value="PROTEIN NIRF"/>
    <property type="match status" value="1"/>
</dbReference>
<dbReference type="InterPro" id="IPR019405">
    <property type="entry name" value="Lactonase_7-beta_prop"/>
</dbReference>
<dbReference type="InterPro" id="IPR015943">
    <property type="entry name" value="WD40/YVTN_repeat-like_dom_sf"/>
</dbReference>
<dbReference type="Pfam" id="PF10282">
    <property type="entry name" value="Lactonase"/>
    <property type="match status" value="1"/>
</dbReference>